<gene>
    <name evidence="6" type="ORF">A2W60_02110</name>
</gene>
<evidence type="ECO:0000256" key="3">
    <source>
        <dbReference type="ARBA" id="ARBA00035306"/>
    </source>
</evidence>
<protein>
    <recommendedName>
        <fullName evidence="3">Queuosine 5'-phosphate N-glycosylase/hydrolase</fullName>
    </recommendedName>
    <alternativeName>
        <fullName evidence="4">Queuosine-nucleotide N-glycosylase/hydrolase</fullName>
    </alternativeName>
</protein>
<sequence length="330" mass="37552">MRPLEGFMCIYSNPEFVFIDEAALKRIAGGVAKLPLTVPDWRFPDVLPAIDDEKFVQFVGVVTSVNFAFTNFKPPHSKFEIDWKGRKFQGSLALGASFMRAIEEGIPVLNARYLRLLDRAELEYIFRGTNPIPLLKERLEILRQLGNVLLERYDGDFLNLFKKADFRAFSRSVMDIGIIERLFTDFLGYWDSSYHSGSGKILRFNKKARLCAMIYQGRALSSGGKLCLIKDADELGPPADYRLPLALKAMGILKYADSLEEKIRNRKIIQLGSNEEIEIRAQTVTAMLKLMEEINKIRDEKINMLRLDYAIWSLAGGLCGPHHLTPTTSY</sequence>
<evidence type="ECO:0000256" key="1">
    <source>
        <dbReference type="ARBA" id="ARBA00022801"/>
    </source>
</evidence>
<dbReference type="EMBL" id="MEYN01000031">
    <property type="protein sequence ID" value="OGD30169.1"/>
    <property type="molecule type" value="Genomic_DNA"/>
</dbReference>
<keyword evidence="1" id="KW-0378">Hydrolase</keyword>
<proteinExistence type="inferred from homology"/>
<evidence type="ECO:0000256" key="2">
    <source>
        <dbReference type="ARBA" id="ARBA00035119"/>
    </source>
</evidence>
<dbReference type="GO" id="GO:0016787">
    <property type="term" value="F:hydrolase activity"/>
    <property type="evidence" value="ECO:0007669"/>
    <property type="project" value="UniProtKB-KW"/>
</dbReference>
<accession>A0A1F5BHT4</accession>
<dbReference type="GO" id="GO:0006400">
    <property type="term" value="P:tRNA modification"/>
    <property type="evidence" value="ECO:0007669"/>
    <property type="project" value="TreeGrafter"/>
</dbReference>
<dbReference type="PANTHER" id="PTHR21314">
    <property type="entry name" value="QUEUOSINE 5'-PHOSPHATE N-GLYCOSYLASE_HYDROLASE-RELATED"/>
    <property type="match status" value="1"/>
</dbReference>
<reference evidence="6 7" key="1">
    <citation type="journal article" date="2016" name="Nat. Commun.">
        <title>Thousands of microbial genomes shed light on interconnected biogeochemical processes in an aquifer system.</title>
        <authorList>
            <person name="Anantharaman K."/>
            <person name="Brown C.T."/>
            <person name="Hug L.A."/>
            <person name="Sharon I."/>
            <person name="Castelle C.J."/>
            <person name="Probst A.J."/>
            <person name="Thomas B.C."/>
            <person name="Singh A."/>
            <person name="Wilkins M.J."/>
            <person name="Karaoz U."/>
            <person name="Brodie E.L."/>
            <person name="Williams K.H."/>
            <person name="Hubbard S.S."/>
            <person name="Banfield J.F."/>
        </authorList>
    </citation>
    <scope>NUCLEOTIDE SEQUENCE [LARGE SCALE GENOMIC DNA]</scope>
</reference>
<organism evidence="6 7">
    <name type="scientific">Candidatus Azambacteria bacterium RIFCSPHIGHO2_02_46_12</name>
    <dbReference type="NCBI Taxonomy" id="1797295"/>
    <lineage>
        <taxon>Bacteria</taxon>
        <taxon>Candidatus Azamiibacteriota</taxon>
    </lineage>
</organism>
<evidence type="ECO:0000256" key="5">
    <source>
        <dbReference type="ARBA" id="ARBA00048204"/>
    </source>
</evidence>
<dbReference type="InterPro" id="IPR019438">
    <property type="entry name" value="Q_salvage"/>
</dbReference>
<dbReference type="PANTHER" id="PTHR21314:SF0">
    <property type="entry name" value="QUEUOSINE 5'-PHOSPHATE N-GLYCOSYLASE_HYDROLASE"/>
    <property type="match status" value="1"/>
</dbReference>
<evidence type="ECO:0000313" key="7">
    <source>
        <dbReference type="Proteomes" id="UP000179184"/>
    </source>
</evidence>
<dbReference type="Pfam" id="PF10343">
    <property type="entry name" value="Q_salvage"/>
    <property type="match status" value="1"/>
</dbReference>
<comment type="similarity">
    <text evidence="2">Belongs to the QNG1 protein family.</text>
</comment>
<dbReference type="Proteomes" id="UP000179184">
    <property type="component" value="Unassembled WGS sequence"/>
</dbReference>
<evidence type="ECO:0000313" key="6">
    <source>
        <dbReference type="EMBL" id="OGD30169.1"/>
    </source>
</evidence>
<name>A0A1F5BHT4_9BACT</name>
<dbReference type="AlphaFoldDB" id="A0A1F5BHT4"/>
<comment type="catalytic activity">
    <reaction evidence="5">
        <text>queuosine 5'-phosphate + H2O = queuine + D-ribose 5-phosphate</text>
        <dbReference type="Rhea" id="RHEA:75387"/>
        <dbReference type="ChEBI" id="CHEBI:15377"/>
        <dbReference type="ChEBI" id="CHEBI:17433"/>
        <dbReference type="ChEBI" id="CHEBI:78346"/>
        <dbReference type="ChEBI" id="CHEBI:194371"/>
    </reaction>
    <physiologicalReaction direction="left-to-right" evidence="5">
        <dbReference type="Rhea" id="RHEA:75388"/>
    </physiologicalReaction>
</comment>
<comment type="caution">
    <text evidence="6">The sequence shown here is derived from an EMBL/GenBank/DDBJ whole genome shotgun (WGS) entry which is preliminary data.</text>
</comment>
<evidence type="ECO:0000256" key="4">
    <source>
        <dbReference type="ARBA" id="ARBA00035393"/>
    </source>
</evidence>